<dbReference type="SUPFAM" id="SSF54862">
    <property type="entry name" value="4Fe-4S ferredoxins"/>
    <property type="match status" value="1"/>
</dbReference>
<dbReference type="PANTHER" id="PTHR43082:SF3">
    <property type="entry name" value="FERREDOXIN-LIKE PROTEIN YDIT"/>
    <property type="match status" value="1"/>
</dbReference>
<evidence type="ECO:0000313" key="7">
    <source>
        <dbReference type="EMBL" id="SMC55783.1"/>
    </source>
</evidence>
<evidence type="ECO:0000256" key="3">
    <source>
        <dbReference type="ARBA" id="ARBA00022982"/>
    </source>
</evidence>
<keyword evidence="2" id="KW-0479">Metal-binding</keyword>
<accession>A0A1W2A5C6</accession>
<keyword evidence="1" id="KW-0813">Transport</keyword>
<feature type="domain" description="4Fe-4S ferredoxin-type" evidence="6">
    <location>
        <begin position="54"/>
        <end position="83"/>
    </location>
</feature>
<reference evidence="7 8" key="1">
    <citation type="submission" date="2017-04" db="EMBL/GenBank/DDBJ databases">
        <authorList>
            <person name="Afonso C.L."/>
            <person name="Miller P.J."/>
            <person name="Scott M.A."/>
            <person name="Spackman E."/>
            <person name="Goraichik I."/>
            <person name="Dimitrov K.M."/>
            <person name="Suarez D.L."/>
            <person name="Swayne D.E."/>
        </authorList>
    </citation>
    <scope>NUCLEOTIDE SEQUENCE [LARGE SCALE GENOMIC DNA]</scope>
    <source>
        <strain evidence="7 8">DSM 5090</strain>
    </source>
</reference>
<keyword evidence="8" id="KW-1185">Reference proteome</keyword>
<dbReference type="RefSeq" id="WP_084574983.1">
    <property type="nucleotide sequence ID" value="NZ_CP155572.1"/>
</dbReference>
<protein>
    <submittedName>
        <fullName evidence="7">Ferredoxin like protein</fullName>
    </submittedName>
</protein>
<evidence type="ECO:0000256" key="2">
    <source>
        <dbReference type="ARBA" id="ARBA00022723"/>
    </source>
</evidence>
<evidence type="ECO:0000259" key="6">
    <source>
        <dbReference type="PROSITE" id="PS51379"/>
    </source>
</evidence>
<feature type="domain" description="4Fe-4S ferredoxin-type" evidence="6">
    <location>
        <begin position="20"/>
        <end position="51"/>
    </location>
</feature>
<dbReference type="PIRSF" id="PIRSF036548">
    <property type="entry name" value="Fdx_FixX"/>
    <property type="match status" value="1"/>
</dbReference>
<sequence length="94" mass="10722">MQLQDKIALIDFNPDDNRQHVAVYKQEQCDVCKEKQCLNICPTGVFKWDYQLGSPILVYYKQCVECGACRLACQFNNIIFAYPSGGFGVAYREG</sequence>
<evidence type="ECO:0000256" key="4">
    <source>
        <dbReference type="ARBA" id="ARBA00023004"/>
    </source>
</evidence>
<dbReference type="AlphaFoldDB" id="A0A1W2A5C6"/>
<dbReference type="Gene3D" id="3.30.70.20">
    <property type="match status" value="1"/>
</dbReference>
<name>A0A1W2A5C6_9FIRM</name>
<keyword evidence="5" id="KW-0411">Iron-sulfur</keyword>
<dbReference type="STRING" id="112901.SAMN04488500_10541"/>
<dbReference type="PROSITE" id="PS51379">
    <property type="entry name" value="4FE4S_FER_2"/>
    <property type="match status" value="2"/>
</dbReference>
<dbReference type="InterPro" id="IPR012206">
    <property type="entry name" value="Fd_FixX"/>
</dbReference>
<dbReference type="Proteomes" id="UP000192738">
    <property type="component" value="Unassembled WGS sequence"/>
</dbReference>
<evidence type="ECO:0000256" key="1">
    <source>
        <dbReference type="ARBA" id="ARBA00022448"/>
    </source>
</evidence>
<evidence type="ECO:0000256" key="5">
    <source>
        <dbReference type="ARBA" id="ARBA00023014"/>
    </source>
</evidence>
<keyword evidence="3" id="KW-0249">Electron transport</keyword>
<dbReference type="EMBL" id="FWXI01000005">
    <property type="protein sequence ID" value="SMC55783.1"/>
    <property type="molecule type" value="Genomic_DNA"/>
</dbReference>
<dbReference type="GO" id="GO:0051536">
    <property type="term" value="F:iron-sulfur cluster binding"/>
    <property type="evidence" value="ECO:0007669"/>
    <property type="project" value="UniProtKB-KW"/>
</dbReference>
<gene>
    <name evidence="7" type="ORF">SAMN04488500_10541</name>
</gene>
<dbReference type="InterPro" id="IPR017896">
    <property type="entry name" value="4Fe4S_Fe-S-bd"/>
</dbReference>
<dbReference type="PANTHER" id="PTHR43082">
    <property type="entry name" value="FERREDOXIN-LIKE"/>
    <property type="match status" value="1"/>
</dbReference>
<proteinExistence type="predicted"/>
<evidence type="ECO:0000313" key="8">
    <source>
        <dbReference type="Proteomes" id="UP000192738"/>
    </source>
</evidence>
<keyword evidence="4" id="KW-0408">Iron</keyword>
<dbReference type="OrthoDB" id="9800260at2"/>
<organism evidence="7 8">
    <name type="scientific">Sporomusa malonica</name>
    <dbReference type="NCBI Taxonomy" id="112901"/>
    <lineage>
        <taxon>Bacteria</taxon>
        <taxon>Bacillati</taxon>
        <taxon>Bacillota</taxon>
        <taxon>Negativicutes</taxon>
        <taxon>Selenomonadales</taxon>
        <taxon>Sporomusaceae</taxon>
        <taxon>Sporomusa</taxon>
    </lineage>
</organism>
<dbReference type="GO" id="GO:0005506">
    <property type="term" value="F:iron ion binding"/>
    <property type="evidence" value="ECO:0007669"/>
    <property type="project" value="InterPro"/>
</dbReference>